<dbReference type="AlphaFoldDB" id="A0A0M4CKR4"/>
<feature type="compositionally biased region" description="Acidic residues" evidence="1">
    <location>
        <begin position="10"/>
        <end position="23"/>
    </location>
</feature>
<sequence length="119" mass="12725">MGLLEAEGAAADEDEDAQADQDDREQHVLPALKDFCDGRAGGHELCQQDQACHQDEENDAVDDDGGSVHVEEDRDVDADIVATVGKRHTGDGQHTHLFPGDLRIIIVVIIASPGLPGHP</sequence>
<evidence type="ECO:0000313" key="3">
    <source>
        <dbReference type="Proteomes" id="UP000068067"/>
    </source>
</evidence>
<geneLocation type="plasmid" evidence="2 3">
    <name>pCdes2</name>
</geneLocation>
<keyword evidence="3" id="KW-1185">Reference proteome</keyword>
<feature type="region of interest" description="Disordered" evidence="1">
    <location>
        <begin position="1"/>
        <end position="23"/>
    </location>
</feature>
<keyword evidence="2" id="KW-0614">Plasmid</keyword>
<dbReference type="EMBL" id="CP009222">
    <property type="protein sequence ID" value="ALC07208.1"/>
    <property type="molecule type" value="Genomic_DNA"/>
</dbReference>
<reference evidence="2 3" key="1">
    <citation type="submission" date="2014-08" db="EMBL/GenBank/DDBJ databases">
        <title>Complete genome sequence of Corynebacterium deserti GIMN1.010 (=DSM 45689), isolated from desert sand in western China.</title>
        <authorList>
            <person name="Ruckert C."/>
            <person name="Albersmeier A."/>
            <person name="Kalinowski J."/>
        </authorList>
    </citation>
    <scope>NUCLEOTIDE SEQUENCE [LARGE SCALE GENOMIC DNA]</scope>
    <source>
        <strain evidence="2 3">GIMN1.010</strain>
        <plasmid evidence="2 3">pCdes2</plasmid>
    </source>
</reference>
<organism evidence="2 3">
    <name type="scientific">Corynebacterium deserti GIMN1.010</name>
    <dbReference type="NCBI Taxonomy" id="931089"/>
    <lineage>
        <taxon>Bacteria</taxon>
        <taxon>Bacillati</taxon>
        <taxon>Actinomycetota</taxon>
        <taxon>Actinomycetes</taxon>
        <taxon>Mycobacteriales</taxon>
        <taxon>Corynebacteriaceae</taxon>
        <taxon>Corynebacterium</taxon>
    </lineage>
</organism>
<dbReference type="KEGG" id="cdx:CDES_14540"/>
<protein>
    <submittedName>
        <fullName evidence="2">Uncharacterized protein</fullName>
    </submittedName>
</protein>
<evidence type="ECO:0000313" key="2">
    <source>
        <dbReference type="EMBL" id="ALC07208.1"/>
    </source>
</evidence>
<name>A0A0M4CKR4_9CORY</name>
<evidence type="ECO:0000256" key="1">
    <source>
        <dbReference type="SAM" id="MobiDB-lite"/>
    </source>
</evidence>
<dbReference type="Proteomes" id="UP000068067">
    <property type="component" value="Plasmid pCdes2"/>
</dbReference>
<accession>A0A0M4CKR4</accession>
<proteinExistence type="predicted"/>
<gene>
    <name evidence="2" type="ORF">CDES_14540</name>
</gene>